<evidence type="ECO:0000259" key="2">
    <source>
        <dbReference type="Pfam" id="PF07995"/>
    </source>
</evidence>
<evidence type="ECO:0000256" key="1">
    <source>
        <dbReference type="SAM" id="SignalP"/>
    </source>
</evidence>
<evidence type="ECO:0000313" key="3">
    <source>
        <dbReference type="EMBL" id="SEW23066.1"/>
    </source>
</evidence>
<dbReference type="Proteomes" id="UP000199437">
    <property type="component" value="Unassembled WGS sequence"/>
</dbReference>
<dbReference type="EMBL" id="FOIR01000002">
    <property type="protein sequence ID" value="SEW23066.1"/>
    <property type="molecule type" value="Genomic_DNA"/>
</dbReference>
<proteinExistence type="predicted"/>
<dbReference type="AlphaFoldDB" id="A0A1I0Q7Z9"/>
<sequence length="378" mass="41059">MLKNMMLLFSICLLIACSTGPSDNVVDPIADPIAASKVKAELVTDGLQNPWGMVFLPEGKILVTEKNGKIVLIENGTITNDNVAGGPESKSQGQGGLLDIELHPDFATNNWVYFTYASDKGEGNGAMTALSRAQWNGNAFENHEVLYKGSPNTGAGQHFGSRIAFDAQNHVYFSIGDRGNRDNNPQDITRDGGKIYRLNDDGSIPTDNPFVGQNGAKEAVYSYGHRNPQGLATNPATGDIWSHEHGPQGGDEVNLIKSGANYGWPVITYGVNYGGSEITDETSRPGMEQPITYWVPSIAPCGMAFVQNSVYEGWENNIIVGSLKFSYLVRLVIEDNKVVKEEKIAEDIGRVRNVEMSPDGHLYVGVEGKGLYKLVVEE</sequence>
<organism evidence="3 4">
    <name type="scientific">Roseivirga pacifica</name>
    <dbReference type="NCBI Taxonomy" id="1267423"/>
    <lineage>
        <taxon>Bacteria</taxon>
        <taxon>Pseudomonadati</taxon>
        <taxon>Bacteroidota</taxon>
        <taxon>Cytophagia</taxon>
        <taxon>Cytophagales</taxon>
        <taxon>Roseivirgaceae</taxon>
        <taxon>Roseivirga</taxon>
    </lineage>
</organism>
<keyword evidence="4" id="KW-1185">Reference proteome</keyword>
<reference evidence="4" key="1">
    <citation type="submission" date="2016-10" db="EMBL/GenBank/DDBJ databases">
        <authorList>
            <person name="Varghese N."/>
            <person name="Submissions S."/>
        </authorList>
    </citation>
    <scope>NUCLEOTIDE SEQUENCE [LARGE SCALE GENOMIC DNA]</scope>
    <source>
        <strain evidence="4">CGMCC 1.12402</strain>
    </source>
</reference>
<evidence type="ECO:0000313" key="4">
    <source>
        <dbReference type="Proteomes" id="UP000199437"/>
    </source>
</evidence>
<dbReference type="PANTHER" id="PTHR19328">
    <property type="entry name" value="HEDGEHOG-INTERACTING PROTEIN"/>
    <property type="match status" value="1"/>
</dbReference>
<keyword evidence="1" id="KW-0732">Signal</keyword>
<dbReference type="GeneID" id="99986812"/>
<gene>
    <name evidence="3" type="ORF">SAMN05216290_2100</name>
</gene>
<dbReference type="OrthoDB" id="9770043at2"/>
<dbReference type="SUPFAM" id="SSF50952">
    <property type="entry name" value="Soluble quinoprotein glucose dehydrogenase"/>
    <property type="match status" value="1"/>
</dbReference>
<dbReference type="InterPro" id="IPR012938">
    <property type="entry name" value="Glc/Sorbosone_DH"/>
</dbReference>
<dbReference type="InterPro" id="IPR011042">
    <property type="entry name" value="6-blade_b-propeller_TolB-like"/>
</dbReference>
<accession>A0A1I0Q7Z9</accession>
<dbReference type="InterPro" id="IPR011041">
    <property type="entry name" value="Quinoprot_gluc/sorb_DH_b-prop"/>
</dbReference>
<feature type="domain" description="Glucose/Sorbosone dehydrogenase" evidence="2">
    <location>
        <begin position="47"/>
        <end position="368"/>
    </location>
</feature>
<dbReference type="Gene3D" id="2.120.10.30">
    <property type="entry name" value="TolB, C-terminal domain"/>
    <property type="match status" value="1"/>
</dbReference>
<protein>
    <submittedName>
        <fullName evidence="3">Glucose/arabinose dehydrogenase, beta-propeller fold</fullName>
    </submittedName>
</protein>
<dbReference type="PROSITE" id="PS51257">
    <property type="entry name" value="PROKAR_LIPOPROTEIN"/>
    <property type="match status" value="1"/>
</dbReference>
<dbReference type="Pfam" id="PF07995">
    <property type="entry name" value="GSDH"/>
    <property type="match status" value="1"/>
</dbReference>
<dbReference type="PANTHER" id="PTHR19328:SF75">
    <property type="entry name" value="ALDOSE SUGAR DEHYDROGENASE YLII"/>
    <property type="match status" value="1"/>
</dbReference>
<name>A0A1I0Q7Z9_9BACT</name>
<dbReference type="STRING" id="1267423.SAMN05216290_2100"/>
<feature type="signal peptide" evidence="1">
    <location>
        <begin position="1"/>
        <end position="22"/>
    </location>
</feature>
<dbReference type="RefSeq" id="WP_090258534.1">
    <property type="nucleotide sequence ID" value="NZ_FOIR01000002.1"/>
</dbReference>
<feature type="chain" id="PRO_5011772650" evidence="1">
    <location>
        <begin position="23"/>
        <end position="378"/>
    </location>
</feature>